<dbReference type="InterPro" id="IPR017871">
    <property type="entry name" value="ABC_transporter-like_CS"/>
</dbReference>
<name>A0ABT5GLK4_9MICO</name>
<dbReference type="InterPro" id="IPR027417">
    <property type="entry name" value="P-loop_NTPase"/>
</dbReference>
<keyword evidence="6" id="KW-1185">Reference proteome</keyword>
<evidence type="ECO:0000256" key="1">
    <source>
        <dbReference type="ARBA" id="ARBA00022448"/>
    </source>
</evidence>
<dbReference type="InterPro" id="IPR003439">
    <property type="entry name" value="ABC_transporter-like_ATP-bd"/>
</dbReference>
<proteinExistence type="predicted"/>
<dbReference type="InterPro" id="IPR003593">
    <property type="entry name" value="AAA+_ATPase"/>
</dbReference>
<dbReference type="InterPro" id="IPR015854">
    <property type="entry name" value="ABC_transpr_LolD-like"/>
</dbReference>
<dbReference type="SUPFAM" id="SSF52540">
    <property type="entry name" value="P-loop containing nucleoside triphosphate hydrolases"/>
    <property type="match status" value="1"/>
</dbReference>
<evidence type="ECO:0000313" key="5">
    <source>
        <dbReference type="EMBL" id="MDC5699117.1"/>
    </source>
</evidence>
<keyword evidence="2" id="KW-0547">Nucleotide-binding</keyword>
<dbReference type="InterPro" id="IPR017911">
    <property type="entry name" value="MacB-like_ATP-bd"/>
</dbReference>
<accession>A0ABT5GLK4</accession>
<keyword evidence="1" id="KW-0813">Transport</keyword>
<evidence type="ECO:0000259" key="4">
    <source>
        <dbReference type="PROSITE" id="PS50893"/>
    </source>
</evidence>
<dbReference type="PROSITE" id="PS50893">
    <property type="entry name" value="ABC_TRANSPORTER_2"/>
    <property type="match status" value="1"/>
</dbReference>
<dbReference type="Pfam" id="PF00005">
    <property type="entry name" value="ABC_tran"/>
    <property type="match status" value="1"/>
</dbReference>
<organism evidence="5 6">
    <name type="scientific">Intrasporangium calvum</name>
    <dbReference type="NCBI Taxonomy" id="53358"/>
    <lineage>
        <taxon>Bacteria</taxon>
        <taxon>Bacillati</taxon>
        <taxon>Actinomycetota</taxon>
        <taxon>Actinomycetes</taxon>
        <taxon>Micrococcales</taxon>
        <taxon>Intrasporangiaceae</taxon>
        <taxon>Intrasporangium</taxon>
    </lineage>
</organism>
<evidence type="ECO:0000313" key="6">
    <source>
        <dbReference type="Proteomes" id="UP001150259"/>
    </source>
</evidence>
<dbReference type="Proteomes" id="UP001150259">
    <property type="component" value="Unassembled WGS sequence"/>
</dbReference>
<sequence>MVLNVVLDGVGFAVQEPTSVRILEPCSLDIEAGSSTAIVGPSGAGKSTLASIIGALQPPSEGRYRYGSVEVTALGRRDLAAFRGREVGFIFQNAHLIDERAAWHNVALGIVDSQLAADEVEDRSRAALASVGLSRVADREASYLSGGERQRVAIARALVKSPSLVLADEPTGALDQRTGRDVLELLHATCAVGTTLVVVTHDERAAALAGRVIQVVDGVVHG</sequence>
<dbReference type="Gene3D" id="3.40.50.300">
    <property type="entry name" value="P-loop containing nucleotide triphosphate hydrolases"/>
    <property type="match status" value="1"/>
</dbReference>
<protein>
    <submittedName>
        <fullName evidence="5">ABC transporter ATP-binding protein</fullName>
    </submittedName>
</protein>
<evidence type="ECO:0000256" key="3">
    <source>
        <dbReference type="ARBA" id="ARBA00022840"/>
    </source>
</evidence>
<dbReference type="SMART" id="SM00382">
    <property type="entry name" value="AAA"/>
    <property type="match status" value="1"/>
</dbReference>
<dbReference type="GO" id="GO:0005524">
    <property type="term" value="F:ATP binding"/>
    <property type="evidence" value="ECO:0007669"/>
    <property type="project" value="UniProtKB-KW"/>
</dbReference>
<dbReference type="PANTHER" id="PTHR24220:SF86">
    <property type="entry name" value="ABC TRANSPORTER ABCH.1"/>
    <property type="match status" value="1"/>
</dbReference>
<dbReference type="EMBL" id="JAPFQL010000109">
    <property type="protein sequence ID" value="MDC5699117.1"/>
    <property type="molecule type" value="Genomic_DNA"/>
</dbReference>
<comment type="caution">
    <text evidence="5">The sequence shown here is derived from an EMBL/GenBank/DDBJ whole genome shotgun (WGS) entry which is preliminary data.</text>
</comment>
<evidence type="ECO:0000256" key="2">
    <source>
        <dbReference type="ARBA" id="ARBA00022741"/>
    </source>
</evidence>
<reference evidence="5 6" key="1">
    <citation type="submission" date="2022-11" db="EMBL/GenBank/DDBJ databases">
        <title>Anaerobic phenanthrene biodegradation by a DNRA strain PheN6.</title>
        <authorList>
            <person name="Zhang Z."/>
        </authorList>
    </citation>
    <scope>NUCLEOTIDE SEQUENCE [LARGE SCALE GENOMIC DNA]</scope>
    <source>
        <strain evidence="5 6">PheN6</strain>
    </source>
</reference>
<keyword evidence="3 5" id="KW-0067">ATP-binding</keyword>
<dbReference type="RefSeq" id="WP_272463676.1">
    <property type="nucleotide sequence ID" value="NZ_JAPFQL010000109.1"/>
</dbReference>
<dbReference type="CDD" id="cd03255">
    <property type="entry name" value="ABC_MJ0796_LolCDE_FtsE"/>
    <property type="match status" value="1"/>
</dbReference>
<feature type="domain" description="ABC transporter" evidence="4">
    <location>
        <begin position="5"/>
        <end position="222"/>
    </location>
</feature>
<gene>
    <name evidence="5" type="ORF">OO014_17850</name>
</gene>
<dbReference type="PROSITE" id="PS00211">
    <property type="entry name" value="ABC_TRANSPORTER_1"/>
    <property type="match status" value="1"/>
</dbReference>
<dbReference type="PANTHER" id="PTHR24220">
    <property type="entry name" value="IMPORT ATP-BINDING PROTEIN"/>
    <property type="match status" value="1"/>
</dbReference>